<comment type="caution">
    <text evidence="2">The sequence shown here is derived from an EMBL/GenBank/DDBJ whole genome shotgun (WGS) entry which is preliminary data.</text>
</comment>
<dbReference type="GO" id="GO:0003677">
    <property type="term" value="F:DNA binding"/>
    <property type="evidence" value="ECO:0007669"/>
    <property type="project" value="TreeGrafter"/>
</dbReference>
<dbReference type="AlphaFoldDB" id="A0A2S8BCB5"/>
<dbReference type="SUPFAM" id="SSF55781">
    <property type="entry name" value="GAF domain-like"/>
    <property type="match status" value="1"/>
</dbReference>
<dbReference type="Proteomes" id="UP000238296">
    <property type="component" value="Unassembled WGS sequence"/>
</dbReference>
<feature type="domain" description="IclR-ED" evidence="1">
    <location>
        <begin position="1"/>
        <end position="104"/>
    </location>
</feature>
<evidence type="ECO:0000313" key="3">
    <source>
        <dbReference type="Proteomes" id="UP000238296"/>
    </source>
</evidence>
<dbReference type="PROSITE" id="PS51078">
    <property type="entry name" value="ICLR_ED"/>
    <property type="match status" value="1"/>
</dbReference>
<proteinExistence type="predicted"/>
<dbReference type="Gene3D" id="3.30.450.40">
    <property type="match status" value="1"/>
</dbReference>
<reference evidence="2 3" key="1">
    <citation type="journal article" date="2017" name="Int. J. Syst. Evol. Microbiol.">
        <title>Mycobacterium talmoniae sp. nov., a slowly growing mycobacterium isolated from human respiratory samples.</title>
        <authorList>
            <person name="Davidson R.M."/>
            <person name="DeGroote M.A."/>
            <person name="Marola J.L."/>
            <person name="Buss S."/>
            <person name="Jones V."/>
            <person name="McNeil M.R."/>
            <person name="Freifeld A.G."/>
            <person name="Elaine Epperson L."/>
            <person name="Hasan N.A."/>
            <person name="Jackson M."/>
            <person name="Iwen P.C."/>
            <person name="Salfinger M."/>
            <person name="Strong M."/>
        </authorList>
    </citation>
    <scope>NUCLEOTIDE SEQUENCE [LARGE SCALE GENOMIC DNA]</scope>
    <source>
        <strain evidence="2 3">ATCC BAA-2683</strain>
    </source>
</reference>
<dbReference type="GO" id="GO:0045892">
    <property type="term" value="P:negative regulation of DNA-templated transcription"/>
    <property type="evidence" value="ECO:0007669"/>
    <property type="project" value="TreeGrafter"/>
</dbReference>
<protein>
    <recommendedName>
        <fullName evidence="1">IclR-ED domain-containing protein</fullName>
    </recommendedName>
</protein>
<name>A0A2S8BCB5_9MYCO</name>
<sequence>MLAQLHAEEVDAVVAHPLRKRTRATIADLPTLHQELARIRSRHGLAYDTEELAVGLCSVAAPIRTGDGEIAGLSLTGAVPMPRLQRTAPFVMRAAGRISQQLGRVDTDTTAQAAADTDSMLSRVLRTLSSDAWV</sequence>
<evidence type="ECO:0000313" key="2">
    <source>
        <dbReference type="EMBL" id="PQM44289.1"/>
    </source>
</evidence>
<dbReference type="InterPro" id="IPR014757">
    <property type="entry name" value="Tscrpt_reg_IclR_C"/>
</dbReference>
<dbReference type="PANTHER" id="PTHR30136">
    <property type="entry name" value="HELIX-TURN-HELIX TRANSCRIPTIONAL REGULATOR, ICLR FAMILY"/>
    <property type="match status" value="1"/>
</dbReference>
<dbReference type="EMBL" id="PPEA01000864">
    <property type="protein sequence ID" value="PQM44289.1"/>
    <property type="molecule type" value="Genomic_DNA"/>
</dbReference>
<dbReference type="InterPro" id="IPR029016">
    <property type="entry name" value="GAF-like_dom_sf"/>
</dbReference>
<dbReference type="InterPro" id="IPR050707">
    <property type="entry name" value="HTH_MetabolicPath_Reg"/>
</dbReference>
<gene>
    <name evidence="2" type="ORF">C1Y40_05552</name>
</gene>
<evidence type="ECO:0000259" key="1">
    <source>
        <dbReference type="PROSITE" id="PS51078"/>
    </source>
</evidence>
<dbReference type="Pfam" id="PF01614">
    <property type="entry name" value="IclR_C"/>
    <property type="match status" value="1"/>
</dbReference>
<dbReference type="GO" id="GO:0003700">
    <property type="term" value="F:DNA-binding transcription factor activity"/>
    <property type="evidence" value="ECO:0007669"/>
    <property type="project" value="TreeGrafter"/>
</dbReference>
<accession>A0A2S8BCB5</accession>
<dbReference type="PANTHER" id="PTHR30136:SF35">
    <property type="entry name" value="HTH-TYPE TRANSCRIPTIONAL REGULATOR RV1719"/>
    <property type="match status" value="1"/>
</dbReference>
<organism evidence="2 3">
    <name type="scientific">Mycobacterium talmoniae</name>
    <dbReference type="NCBI Taxonomy" id="1858794"/>
    <lineage>
        <taxon>Bacteria</taxon>
        <taxon>Bacillati</taxon>
        <taxon>Actinomycetota</taxon>
        <taxon>Actinomycetes</taxon>
        <taxon>Mycobacteriales</taxon>
        <taxon>Mycobacteriaceae</taxon>
        <taxon>Mycobacterium</taxon>
    </lineage>
</organism>